<name>A0A6L9EBX4_9FLAO</name>
<sequence length="77" mass="8610">MGSPQNLTLEGRLKGAERNKTKALKNENNTKAKAYIEAIQNEDLSLRLMAKKLNDAGFKTSTGKQFQATKVKRMLNN</sequence>
<dbReference type="Pfam" id="PF07508">
    <property type="entry name" value="Recombinase"/>
    <property type="match status" value="1"/>
</dbReference>
<keyword evidence="4" id="KW-1185">Reference proteome</keyword>
<feature type="domain" description="Recombinase" evidence="2">
    <location>
        <begin position="42"/>
        <end position="77"/>
    </location>
</feature>
<dbReference type="EMBL" id="WXYO01000004">
    <property type="protein sequence ID" value="NAS12234.1"/>
    <property type="molecule type" value="Genomic_DNA"/>
</dbReference>
<dbReference type="GO" id="GO:0003677">
    <property type="term" value="F:DNA binding"/>
    <property type="evidence" value="ECO:0007669"/>
    <property type="project" value="InterPro"/>
</dbReference>
<accession>A0A6L9EBX4</accession>
<organism evidence="3 4">
    <name type="scientific">Poritiphilus flavus</name>
    <dbReference type="NCBI Taxonomy" id="2697053"/>
    <lineage>
        <taxon>Bacteria</taxon>
        <taxon>Pseudomonadati</taxon>
        <taxon>Bacteroidota</taxon>
        <taxon>Flavobacteriia</taxon>
        <taxon>Flavobacteriales</taxon>
        <taxon>Flavobacteriaceae</taxon>
        <taxon>Poritiphilus</taxon>
    </lineage>
</organism>
<dbReference type="GO" id="GO:0000150">
    <property type="term" value="F:DNA strand exchange activity"/>
    <property type="evidence" value="ECO:0007669"/>
    <property type="project" value="InterPro"/>
</dbReference>
<dbReference type="Proteomes" id="UP000475249">
    <property type="component" value="Unassembled WGS sequence"/>
</dbReference>
<protein>
    <recommendedName>
        <fullName evidence="2">Recombinase domain-containing protein</fullName>
    </recommendedName>
</protein>
<proteinExistence type="predicted"/>
<dbReference type="InterPro" id="IPR011109">
    <property type="entry name" value="DNA_bind_recombinase_dom"/>
</dbReference>
<evidence type="ECO:0000256" key="1">
    <source>
        <dbReference type="SAM" id="MobiDB-lite"/>
    </source>
</evidence>
<reference evidence="3 4" key="1">
    <citation type="submission" date="2020-01" db="EMBL/GenBank/DDBJ databases">
        <title>Bacteria diversity of Porities sp.</title>
        <authorList>
            <person name="Wang G."/>
        </authorList>
    </citation>
    <scope>NUCLEOTIDE SEQUENCE [LARGE SCALE GENOMIC DNA]</scope>
    <source>
        <strain evidence="3 4">R33</strain>
    </source>
</reference>
<evidence type="ECO:0000313" key="3">
    <source>
        <dbReference type="EMBL" id="NAS12234.1"/>
    </source>
</evidence>
<comment type="caution">
    <text evidence="3">The sequence shown here is derived from an EMBL/GenBank/DDBJ whole genome shotgun (WGS) entry which is preliminary data.</text>
</comment>
<feature type="compositionally biased region" description="Basic and acidic residues" evidence="1">
    <location>
        <begin position="11"/>
        <end position="22"/>
    </location>
</feature>
<evidence type="ECO:0000259" key="2">
    <source>
        <dbReference type="Pfam" id="PF07508"/>
    </source>
</evidence>
<gene>
    <name evidence="3" type="ORF">GTQ38_09490</name>
</gene>
<evidence type="ECO:0000313" key="4">
    <source>
        <dbReference type="Proteomes" id="UP000475249"/>
    </source>
</evidence>
<dbReference type="RefSeq" id="WP_161435277.1">
    <property type="nucleotide sequence ID" value="NZ_WXYO01000004.1"/>
</dbReference>
<dbReference type="AlphaFoldDB" id="A0A6L9EBX4"/>
<feature type="region of interest" description="Disordered" evidence="1">
    <location>
        <begin position="1"/>
        <end position="22"/>
    </location>
</feature>